<proteinExistence type="inferred from homology"/>
<dbReference type="EMBL" id="JAWXYG010000008">
    <property type="protein sequence ID" value="KAK4265030.1"/>
    <property type="molecule type" value="Genomic_DNA"/>
</dbReference>
<evidence type="ECO:0000313" key="8">
    <source>
        <dbReference type="Proteomes" id="UP001293593"/>
    </source>
</evidence>
<keyword evidence="3" id="KW-0808">Transferase</keyword>
<gene>
    <name evidence="7" type="ORF">QN277_026135</name>
</gene>
<evidence type="ECO:0000256" key="5">
    <source>
        <dbReference type="ARBA" id="ARBA00023277"/>
    </source>
</evidence>
<evidence type="ECO:0000256" key="4">
    <source>
        <dbReference type="ARBA" id="ARBA00023253"/>
    </source>
</evidence>
<dbReference type="Pfam" id="PF10250">
    <property type="entry name" value="O-FucT"/>
    <property type="match status" value="1"/>
</dbReference>
<evidence type="ECO:0000256" key="6">
    <source>
        <dbReference type="ARBA" id="ARBA00030350"/>
    </source>
</evidence>
<evidence type="ECO:0000256" key="2">
    <source>
        <dbReference type="ARBA" id="ARBA00022676"/>
    </source>
</evidence>
<evidence type="ECO:0000256" key="1">
    <source>
        <dbReference type="ARBA" id="ARBA00007737"/>
    </source>
</evidence>
<evidence type="ECO:0000256" key="3">
    <source>
        <dbReference type="ARBA" id="ARBA00022679"/>
    </source>
</evidence>
<dbReference type="InterPro" id="IPR052272">
    <property type="entry name" value="GT106_glycosyltransferase"/>
</dbReference>
<dbReference type="PANTHER" id="PTHR31933">
    <property type="entry name" value="O-FUCOSYLTRANSFERASE 2-RELATED"/>
    <property type="match status" value="1"/>
</dbReference>
<keyword evidence="2" id="KW-0328">Glycosyltransferase</keyword>
<evidence type="ECO:0000313" key="7">
    <source>
        <dbReference type="EMBL" id="KAK4265030.1"/>
    </source>
</evidence>
<dbReference type="PANTHER" id="PTHR31933:SF5">
    <property type="entry name" value="O-FUCOSYLTRANSFERASE 31"/>
    <property type="match status" value="1"/>
</dbReference>
<dbReference type="InterPro" id="IPR019378">
    <property type="entry name" value="GDP-Fuc_O-FucTrfase"/>
</dbReference>
<comment type="similarity">
    <text evidence="1">Belongs to the glycosyltransferase GT106 family.</text>
</comment>
<keyword evidence="4" id="KW-0294">Fucose metabolism</keyword>
<comment type="caution">
    <text evidence="7">The sequence shown here is derived from an EMBL/GenBank/DDBJ whole genome shotgun (WGS) entry which is preliminary data.</text>
</comment>
<accession>A0AAE1MHE6</accession>
<name>A0AAE1MHE6_9FABA</name>
<dbReference type="Proteomes" id="UP001293593">
    <property type="component" value="Unassembled WGS sequence"/>
</dbReference>
<keyword evidence="5" id="KW-0119">Carbohydrate metabolism</keyword>
<reference evidence="7" key="1">
    <citation type="submission" date="2023-10" db="EMBL/GenBank/DDBJ databases">
        <title>Chromosome-level genome of the transformable northern wattle, Acacia crassicarpa.</title>
        <authorList>
            <person name="Massaro I."/>
            <person name="Sinha N.R."/>
            <person name="Poethig S."/>
            <person name="Leichty A.R."/>
        </authorList>
    </citation>
    <scope>NUCLEOTIDE SEQUENCE</scope>
    <source>
        <strain evidence="7">Acra3RX</strain>
        <tissue evidence="7">Leaf</tissue>
    </source>
</reference>
<dbReference type="GO" id="GO:0006004">
    <property type="term" value="P:fucose metabolic process"/>
    <property type="evidence" value="ECO:0007669"/>
    <property type="project" value="UniProtKB-KW"/>
</dbReference>
<sequence length="165" mass="18659">MGACHAVAKILNATLVIPHFEVNPVWQDSSSFAKIFDVDHFINALQDDITIVKELPSDYSWSTREYYATGIRDTRIKTTPFHATADWYIENVLPVLKSHGIATIAPFSHRLTFNNLPPVIQRLRCKVNFEALVFVPDIRELGETIVHRLHHNPSINEVAGIPMSS</sequence>
<dbReference type="GO" id="GO:0016757">
    <property type="term" value="F:glycosyltransferase activity"/>
    <property type="evidence" value="ECO:0007669"/>
    <property type="project" value="UniProtKB-KW"/>
</dbReference>
<organism evidence="7 8">
    <name type="scientific">Acacia crassicarpa</name>
    <name type="common">northern wattle</name>
    <dbReference type="NCBI Taxonomy" id="499986"/>
    <lineage>
        <taxon>Eukaryota</taxon>
        <taxon>Viridiplantae</taxon>
        <taxon>Streptophyta</taxon>
        <taxon>Embryophyta</taxon>
        <taxon>Tracheophyta</taxon>
        <taxon>Spermatophyta</taxon>
        <taxon>Magnoliopsida</taxon>
        <taxon>eudicotyledons</taxon>
        <taxon>Gunneridae</taxon>
        <taxon>Pentapetalae</taxon>
        <taxon>rosids</taxon>
        <taxon>fabids</taxon>
        <taxon>Fabales</taxon>
        <taxon>Fabaceae</taxon>
        <taxon>Caesalpinioideae</taxon>
        <taxon>mimosoid clade</taxon>
        <taxon>Acacieae</taxon>
        <taxon>Acacia</taxon>
    </lineage>
</organism>
<keyword evidence="8" id="KW-1185">Reference proteome</keyword>
<dbReference type="AlphaFoldDB" id="A0AAE1MHE6"/>
<protein>
    <recommendedName>
        <fullName evidence="6">O-fucosyltransferase family protein</fullName>
    </recommendedName>
</protein>